<proteinExistence type="predicted"/>
<keyword evidence="3" id="KW-1185">Reference proteome</keyword>
<comment type="caution">
    <text evidence="2">The sequence shown here is derived from an EMBL/GenBank/DDBJ whole genome shotgun (WGS) entry which is preliminary data.</text>
</comment>
<dbReference type="AlphaFoldDB" id="A0A9D3XQ34"/>
<dbReference type="Proteomes" id="UP000827986">
    <property type="component" value="Unassembled WGS sequence"/>
</dbReference>
<sequence>METGLLSSCPGGFSQTGSGHLVQEMCTTLASPVTITSSTSHTLTQLVLAAAGKGCDPPPLTEGMSETQRSSDTPQANAADQDENTQGSGAGLGLSPPDHLASCCHCACPADRTEACSTFQEHDTRYKIFFKQVHSPCGVSVMFLPRCSPPDC</sequence>
<evidence type="ECO:0000313" key="3">
    <source>
        <dbReference type="Proteomes" id="UP000827986"/>
    </source>
</evidence>
<feature type="region of interest" description="Disordered" evidence="1">
    <location>
        <begin position="53"/>
        <end position="92"/>
    </location>
</feature>
<reference evidence="2" key="1">
    <citation type="submission" date="2021-09" db="EMBL/GenBank/DDBJ databases">
        <title>The genome of Mauremys mutica provides insights into the evolution of semi-aquatic lifestyle.</title>
        <authorList>
            <person name="Gong S."/>
            <person name="Gao Y."/>
        </authorList>
    </citation>
    <scope>NUCLEOTIDE SEQUENCE</scope>
    <source>
        <strain evidence="2">MM-2020</strain>
        <tissue evidence="2">Muscle</tissue>
    </source>
</reference>
<evidence type="ECO:0000256" key="1">
    <source>
        <dbReference type="SAM" id="MobiDB-lite"/>
    </source>
</evidence>
<feature type="compositionally biased region" description="Polar residues" evidence="1">
    <location>
        <begin position="64"/>
        <end position="78"/>
    </location>
</feature>
<accession>A0A9D3XQ34</accession>
<dbReference type="EMBL" id="JAHDVG010000466">
    <property type="protein sequence ID" value="KAH1183155.1"/>
    <property type="molecule type" value="Genomic_DNA"/>
</dbReference>
<evidence type="ECO:0000313" key="2">
    <source>
        <dbReference type="EMBL" id="KAH1183155.1"/>
    </source>
</evidence>
<organism evidence="2 3">
    <name type="scientific">Mauremys mutica</name>
    <name type="common">yellowpond turtle</name>
    <dbReference type="NCBI Taxonomy" id="74926"/>
    <lineage>
        <taxon>Eukaryota</taxon>
        <taxon>Metazoa</taxon>
        <taxon>Chordata</taxon>
        <taxon>Craniata</taxon>
        <taxon>Vertebrata</taxon>
        <taxon>Euteleostomi</taxon>
        <taxon>Archelosauria</taxon>
        <taxon>Testudinata</taxon>
        <taxon>Testudines</taxon>
        <taxon>Cryptodira</taxon>
        <taxon>Durocryptodira</taxon>
        <taxon>Testudinoidea</taxon>
        <taxon>Geoemydidae</taxon>
        <taxon>Geoemydinae</taxon>
        <taxon>Mauremys</taxon>
    </lineage>
</organism>
<protein>
    <submittedName>
        <fullName evidence="2">Uncharacterized protein</fullName>
    </submittedName>
</protein>
<gene>
    <name evidence="2" type="ORF">KIL84_004647</name>
</gene>
<name>A0A9D3XQ34_9SAUR</name>